<dbReference type="GO" id="GO:0005886">
    <property type="term" value="C:plasma membrane"/>
    <property type="evidence" value="ECO:0007669"/>
    <property type="project" value="TreeGrafter"/>
</dbReference>
<comment type="caution">
    <text evidence="10">The sequence shown here is derived from an EMBL/GenBank/DDBJ whole genome shotgun (WGS) entry which is preliminary data.</text>
</comment>
<keyword evidence="6 8" id="KW-0472">Membrane</keyword>
<evidence type="ECO:0000256" key="5">
    <source>
        <dbReference type="ARBA" id="ARBA00023065"/>
    </source>
</evidence>
<dbReference type="GO" id="GO:0022841">
    <property type="term" value="F:potassium ion leak channel activity"/>
    <property type="evidence" value="ECO:0007669"/>
    <property type="project" value="TreeGrafter"/>
</dbReference>
<keyword evidence="7" id="KW-0407">Ion channel</keyword>
<accession>A0AAN8XP88</accession>
<feature type="transmembrane region" description="Helical" evidence="8">
    <location>
        <begin position="183"/>
        <end position="212"/>
    </location>
</feature>
<evidence type="ECO:0000256" key="6">
    <source>
        <dbReference type="ARBA" id="ARBA00023136"/>
    </source>
</evidence>
<dbReference type="EMBL" id="JAXCGZ010004439">
    <property type="protein sequence ID" value="KAK7081784.1"/>
    <property type="molecule type" value="Genomic_DNA"/>
</dbReference>
<dbReference type="SUPFAM" id="SSF81324">
    <property type="entry name" value="Voltage-gated potassium channels"/>
    <property type="match status" value="1"/>
</dbReference>
<keyword evidence="3 8" id="KW-0812">Transmembrane</keyword>
<feature type="transmembrane region" description="Helical" evidence="8">
    <location>
        <begin position="250"/>
        <end position="271"/>
    </location>
</feature>
<keyword evidence="2" id="KW-0813">Transport</keyword>
<dbReference type="Pfam" id="PF07885">
    <property type="entry name" value="Ion_trans_2"/>
    <property type="match status" value="1"/>
</dbReference>
<reference evidence="10 11" key="1">
    <citation type="submission" date="2023-11" db="EMBL/GenBank/DDBJ databases">
        <title>Halocaridina rubra genome assembly.</title>
        <authorList>
            <person name="Smith C."/>
        </authorList>
    </citation>
    <scope>NUCLEOTIDE SEQUENCE [LARGE SCALE GENOMIC DNA]</scope>
    <source>
        <strain evidence="10">EP-1</strain>
        <tissue evidence="10">Whole</tissue>
    </source>
</reference>
<keyword evidence="11" id="KW-1185">Reference proteome</keyword>
<dbReference type="Gene3D" id="1.10.287.70">
    <property type="match status" value="1"/>
</dbReference>
<dbReference type="PANTHER" id="PTHR11003">
    <property type="entry name" value="POTASSIUM CHANNEL, SUBFAMILY K"/>
    <property type="match status" value="1"/>
</dbReference>
<feature type="domain" description="Potassium channel" evidence="9">
    <location>
        <begin position="150"/>
        <end position="203"/>
    </location>
</feature>
<dbReference type="Proteomes" id="UP001381693">
    <property type="component" value="Unassembled WGS sequence"/>
</dbReference>
<comment type="subcellular location">
    <subcellularLocation>
        <location evidence="1">Membrane</location>
        <topology evidence="1">Multi-pass membrane protein</topology>
    </subcellularLocation>
</comment>
<organism evidence="10 11">
    <name type="scientific">Halocaridina rubra</name>
    <name type="common">Hawaiian red shrimp</name>
    <dbReference type="NCBI Taxonomy" id="373956"/>
    <lineage>
        <taxon>Eukaryota</taxon>
        <taxon>Metazoa</taxon>
        <taxon>Ecdysozoa</taxon>
        <taxon>Arthropoda</taxon>
        <taxon>Crustacea</taxon>
        <taxon>Multicrustacea</taxon>
        <taxon>Malacostraca</taxon>
        <taxon>Eumalacostraca</taxon>
        <taxon>Eucarida</taxon>
        <taxon>Decapoda</taxon>
        <taxon>Pleocyemata</taxon>
        <taxon>Caridea</taxon>
        <taxon>Atyoidea</taxon>
        <taxon>Atyidae</taxon>
        <taxon>Halocaridina</taxon>
    </lineage>
</organism>
<keyword evidence="5" id="KW-0406">Ion transport</keyword>
<name>A0AAN8XP88_HALRR</name>
<dbReference type="AlphaFoldDB" id="A0AAN8XP88"/>
<keyword evidence="4 8" id="KW-1133">Transmembrane helix</keyword>
<evidence type="ECO:0000259" key="9">
    <source>
        <dbReference type="Pfam" id="PF07885"/>
    </source>
</evidence>
<dbReference type="PANTHER" id="PTHR11003:SF335">
    <property type="entry name" value="POTASSIUM CHANNEL DOMAIN-CONTAINING PROTEIN"/>
    <property type="match status" value="1"/>
</dbReference>
<protein>
    <recommendedName>
        <fullName evidence="9">Potassium channel domain-containing protein</fullName>
    </recommendedName>
</protein>
<dbReference type="InterPro" id="IPR003280">
    <property type="entry name" value="2pore_dom_K_chnl"/>
</dbReference>
<dbReference type="GO" id="GO:0030322">
    <property type="term" value="P:stabilization of membrane potential"/>
    <property type="evidence" value="ECO:0007669"/>
    <property type="project" value="TreeGrafter"/>
</dbReference>
<dbReference type="InterPro" id="IPR013099">
    <property type="entry name" value="K_chnl_dom"/>
</dbReference>
<evidence type="ECO:0000256" key="8">
    <source>
        <dbReference type="SAM" id="Phobius"/>
    </source>
</evidence>
<evidence type="ECO:0000256" key="4">
    <source>
        <dbReference type="ARBA" id="ARBA00022989"/>
    </source>
</evidence>
<evidence type="ECO:0000256" key="3">
    <source>
        <dbReference type="ARBA" id="ARBA00022692"/>
    </source>
</evidence>
<evidence type="ECO:0000313" key="11">
    <source>
        <dbReference type="Proteomes" id="UP001381693"/>
    </source>
</evidence>
<proteinExistence type="predicted"/>
<sequence>MRPKEGIALEGNVMEEQYNLHHQPSTVRLPGTPKSEGMMEANNEMVEKVLNTSMDMVLERSVDAIFEAILTSPRMQNALKVFEMFEGDKLPSNSDLELLSDSVVTEWRMRLYNLTLRYYALVTRHAYGYKVGPKERASAWNSEEPPSATSWTLWSSLLHAFCLVTTMGGSIQATTSGGRATTVVYSLVGVVIYIGVVIVWAARLSSVIALIVKMFSRKKVDTTGTKVMLPEYEQTPTYTQRLSQLHLTPAGLLTIVFILFVYILSAGVQLVGGSDYGLGLENVLLVLATIRPPIPLPEGASNIMGFIGFVTVGHILIALLISISLTMCSRWWSMCGENS</sequence>
<feature type="transmembrane region" description="Helical" evidence="8">
    <location>
        <begin position="303"/>
        <end position="325"/>
    </location>
</feature>
<feature type="transmembrane region" description="Helical" evidence="8">
    <location>
        <begin position="151"/>
        <end position="171"/>
    </location>
</feature>
<gene>
    <name evidence="10" type="ORF">SK128_016980</name>
</gene>
<evidence type="ECO:0000256" key="1">
    <source>
        <dbReference type="ARBA" id="ARBA00004141"/>
    </source>
</evidence>
<evidence type="ECO:0000313" key="10">
    <source>
        <dbReference type="EMBL" id="KAK7081784.1"/>
    </source>
</evidence>
<evidence type="ECO:0000256" key="2">
    <source>
        <dbReference type="ARBA" id="ARBA00022448"/>
    </source>
</evidence>
<dbReference type="GO" id="GO:0015271">
    <property type="term" value="F:outward rectifier potassium channel activity"/>
    <property type="evidence" value="ECO:0007669"/>
    <property type="project" value="TreeGrafter"/>
</dbReference>
<evidence type="ECO:0000256" key="7">
    <source>
        <dbReference type="ARBA" id="ARBA00023303"/>
    </source>
</evidence>